<evidence type="ECO:0000256" key="1">
    <source>
        <dbReference type="SAM" id="SignalP"/>
    </source>
</evidence>
<feature type="chain" id="PRO_5007887320" evidence="1">
    <location>
        <begin position="23"/>
        <end position="449"/>
    </location>
</feature>
<dbReference type="EMBL" id="CP015249">
    <property type="protein sequence ID" value="ANB18506.1"/>
    <property type="molecule type" value="Genomic_DNA"/>
</dbReference>
<dbReference type="PANTHER" id="PTHR42754">
    <property type="entry name" value="ENDOGLUCANASE"/>
    <property type="match status" value="1"/>
</dbReference>
<dbReference type="Pfam" id="PF17164">
    <property type="entry name" value="DUF5122"/>
    <property type="match status" value="1"/>
</dbReference>
<evidence type="ECO:0000313" key="2">
    <source>
        <dbReference type="EMBL" id="ANB18506.1"/>
    </source>
</evidence>
<protein>
    <submittedName>
        <fullName evidence="2">Uncharacterized protein</fullName>
    </submittedName>
</protein>
<name>A0A167H1L7_9GAMM</name>
<keyword evidence="3" id="KW-1185">Reference proteome</keyword>
<dbReference type="SUPFAM" id="SSF50998">
    <property type="entry name" value="Quinoprotein alcohol dehydrogenase-like"/>
    <property type="match status" value="1"/>
</dbReference>
<organism evidence="2 3">
    <name type="scientific">Dokdonella koreensis DS-123</name>
    <dbReference type="NCBI Taxonomy" id="1300342"/>
    <lineage>
        <taxon>Bacteria</taxon>
        <taxon>Pseudomonadati</taxon>
        <taxon>Pseudomonadota</taxon>
        <taxon>Gammaproteobacteria</taxon>
        <taxon>Lysobacterales</taxon>
        <taxon>Rhodanobacteraceae</taxon>
        <taxon>Dokdonella</taxon>
    </lineage>
</organism>
<keyword evidence="1" id="KW-0732">Signal</keyword>
<dbReference type="InterPro" id="IPR011047">
    <property type="entry name" value="Quinoprotein_ADH-like_sf"/>
</dbReference>
<dbReference type="AlphaFoldDB" id="A0A167H1L7"/>
<dbReference type="RefSeq" id="WP_067648032.1">
    <property type="nucleotide sequence ID" value="NZ_CP015249.1"/>
</dbReference>
<dbReference type="OrthoDB" id="253958at2"/>
<proteinExistence type="predicted"/>
<gene>
    <name evidence="2" type="ORF">I596_2502</name>
</gene>
<sequence length="449" mass="46152">MAIGRIMLFVGLLATARASAGAWPPVWTGTWERRPGDTGSQPFDVQVAADGTVFAAAYFNRANQKHAALLRFENDGRLAWVREHPVWLIASTERLASGRIALVGVPDSGASVFVRVYDDAGGDLVWEREASIGRLDIEQHGLDHLAETPAGDLLVRLSDRTAGDYVVLRYTADGTALPPWRWPAGPDARATDIAALADGGAVVTGIGRGLGGGYSTVRLDATGAAVFDDLEPGQSGSPLGPGHVAVDADGGIVLAGEPEKTAHGAPGAMVWKLAANGARAWTRALPLMEIGADVHAFALAANGDALVVTSGARGVAGDALRLVRLAGDDGRILWDTAFLFADGFGSGVAPSTVAETPDGRLLLAGHVRTQDATRAHIAEFTADGVLCRVRDDASLYAAAAAAGSAHGWTILASSPGPLVAQRLDASGACDGGTAPDPIFGDGFEAAPPG</sequence>
<dbReference type="InterPro" id="IPR013431">
    <property type="entry name" value="Delta_60_rpt"/>
</dbReference>
<reference evidence="2 3" key="1">
    <citation type="submission" date="2016-04" db="EMBL/GenBank/DDBJ databases">
        <title>Complete genome sequence of Dokdonella koreensis DS-123T.</title>
        <authorList>
            <person name="Kim J.F."/>
            <person name="Lee H."/>
            <person name="Kwak M.-J."/>
        </authorList>
    </citation>
    <scope>NUCLEOTIDE SEQUENCE [LARGE SCALE GENOMIC DNA]</scope>
    <source>
        <strain evidence="2 3">DS-123</strain>
    </source>
</reference>
<feature type="signal peptide" evidence="1">
    <location>
        <begin position="1"/>
        <end position="22"/>
    </location>
</feature>
<dbReference type="KEGG" id="dko:I596_2502"/>
<accession>A0A167H1L7</accession>
<evidence type="ECO:0000313" key="3">
    <source>
        <dbReference type="Proteomes" id="UP000076830"/>
    </source>
</evidence>
<dbReference type="PANTHER" id="PTHR42754:SF1">
    <property type="entry name" value="LIPOPROTEIN"/>
    <property type="match status" value="1"/>
</dbReference>
<dbReference type="Proteomes" id="UP000076830">
    <property type="component" value="Chromosome"/>
</dbReference>